<gene>
    <name evidence="3" type="ORF">EXE63_13170</name>
</gene>
<feature type="compositionally biased region" description="Basic and acidic residues" evidence="1">
    <location>
        <begin position="21"/>
        <end position="40"/>
    </location>
</feature>
<dbReference type="InterPro" id="IPR050471">
    <property type="entry name" value="AB_hydrolase"/>
</dbReference>
<dbReference type="InterPro" id="IPR029058">
    <property type="entry name" value="AB_hydrolase_fold"/>
</dbReference>
<organism evidence="3 4">
    <name type="scientific">Mycolicibacterium frederiksbergense</name>
    <dbReference type="NCBI Taxonomy" id="117567"/>
    <lineage>
        <taxon>Bacteria</taxon>
        <taxon>Bacillati</taxon>
        <taxon>Actinomycetota</taxon>
        <taxon>Actinomycetes</taxon>
        <taxon>Mycobacteriales</taxon>
        <taxon>Mycobacteriaceae</taxon>
        <taxon>Mycolicibacterium</taxon>
    </lineage>
</organism>
<reference evidence="3 4" key="1">
    <citation type="submission" date="2019-04" db="EMBL/GenBank/DDBJ databases">
        <title>Draft, Whole-Genome Sequence of the Anthracene-degrading Mycobacterium frederiksbergense LB501T, Isolated from a Polycyclic Aromatic Hydrocarbon (PAH)-Contaminated Soil.</title>
        <authorList>
            <person name="Augelletti F."/>
        </authorList>
    </citation>
    <scope>NUCLEOTIDE SEQUENCE [LARGE SCALE GENOMIC DNA]</scope>
    <source>
        <strain evidence="3 4">LB 501T</strain>
    </source>
</reference>
<evidence type="ECO:0000259" key="2">
    <source>
        <dbReference type="Pfam" id="PF12697"/>
    </source>
</evidence>
<proteinExistence type="predicted"/>
<evidence type="ECO:0000313" key="3">
    <source>
        <dbReference type="EMBL" id="QIV81733.1"/>
    </source>
</evidence>
<feature type="region of interest" description="Disordered" evidence="1">
    <location>
        <begin position="21"/>
        <end position="84"/>
    </location>
</feature>
<dbReference type="GO" id="GO:0004806">
    <property type="term" value="F:triacylglycerol lipase activity"/>
    <property type="evidence" value="ECO:0007669"/>
    <property type="project" value="TreeGrafter"/>
</dbReference>
<feature type="domain" description="AB hydrolase-1" evidence="2">
    <location>
        <begin position="116"/>
        <end position="347"/>
    </location>
</feature>
<sequence>MERVGCRRRRRAFRAGWNRYSRRDMDGLGGQHRDAHHPGHDGGPSRAPGDAALSRPWGRSHARRPEETAPAPGCHIRDRPGRSATTLRGTAASMTVLDAPGAQLYFEVHGQGPLMVMIPGAGGAADSFRMVAEHLAADYTIVLYDRRGFSRSRLDGPQDYSHRLNTDADDVRRLIEHVGGGPATVFGASSGAIVALELQTRHPEVVHALVPFEPPAVLQLPDGDSWVKFFHQVYDLYKHAGTGPAMQRFRAQTFPHSDQQVMNAVPRNEANSIYWFEHELRQYPAVQLDLNSLSLHAERILLAVGREARGYPAHDVNVVLARKFGRNTVELPGGHVGAVSHPAEFAQELTTALNPGSTNRHRPA</sequence>
<evidence type="ECO:0000313" key="4">
    <source>
        <dbReference type="Proteomes" id="UP000501849"/>
    </source>
</evidence>
<name>A0A6H0S2M1_9MYCO</name>
<dbReference type="SUPFAM" id="SSF53474">
    <property type="entry name" value="alpha/beta-Hydrolases"/>
    <property type="match status" value="1"/>
</dbReference>
<accession>A0A6H0S2M1</accession>
<dbReference type="Gene3D" id="3.40.50.1820">
    <property type="entry name" value="alpha/beta hydrolase"/>
    <property type="match status" value="1"/>
</dbReference>
<dbReference type="KEGG" id="mfre:EXE63_13170"/>
<dbReference type="Proteomes" id="UP000501849">
    <property type="component" value="Chromosome"/>
</dbReference>
<keyword evidence="4" id="KW-1185">Reference proteome</keyword>
<evidence type="ECO:0000256" key="1">
    <source>
        <dbReference type="SAM" id="MobiDB-lite"/>
    </source>
</evidence>
<protein>
    <submittedName>
        <fullName evidence="3">Alpha/beta hydrolase</fullName>
    </submittedName>
</protein>
<dbReference type="PANTHER" id="PTHR43433:SF5">
    <property type="entry name" value="AB HYDROLASE-1 DOMAIN-CONTAINING PROTEIN"/>
    <property type="match status" value="1"/>
</dbReference>
<keyword evidence="3" id="KW-0378">Hydrolase</keyword>
<dbReference type="AlphaFoldDB" id="A0A6H0S2M1"/>
<dbReference type="EMBL" id="CP038799">
    <property type="protein sequence ID" value="QIV81733.1"/>
    <property type="molecule type" value="Genomic_DNA"/>
</dbReference>
<dbReference type="Pfam" id="PF12697">
    <property type="entry name" value="Abhydrolase_6"/>
    <property type="match status" value="1"/>
</dbReference>
<dbReference type="GO" id="GO:0046503">
    <property type="term" value="P:glycerolipid catabolic process"/>
    <property type="evidence" value="ECO:0007669"/>
    <property type="project" value="TreeGrafter"/>
</dbReference>
<dbReference type="InterPro" id="IPR000073">
    <property type="entry name" value="AB_hydrolase_1"/>
</dbReference>
<dbReference type="PANTHER" id="PTHR43433">
    <property type="entry name" value="HYDROLASE, ALPHA/BETA FOLD FAMILY PROTEIN"/>
    <property type="match status" value="1"/>
</dbReference>